<gene>
    <name evidence="11" type="ORF">NX780_02735</name>
</gene>
<evidence type="ECO:0000256" key="1">
    <source>
        <dbReference type="ARBA" id="ARBA00004236"/>
    </source>
</evidence>
<feature type="domain" description="Cytochrome c" evidence="10">
    <location>
        <begin position="48"/>
        <end position="151"/>
    </location>
</feature>
<accession>A0ABT2AGF0</accession>
<comment type="subcellular location">
    <subcellularLocation>
        <location evidence="1">Cell membrane</location>
    </subcellularLocation>
</comment>
<evidence type="ECO:0000313" key="12">
    <source>
        <dbReference type="Proteomes" id="UP001206572"/>
    </source>
</evidence>
<dbReference type="PROSITE" id="PS51007">
    <property type="entry name" value="CYTC"/>
    <property type="match status" value="3"/>
</dbReference>
<keyword evidence="3 9" id="KW-0349">Heme</keyword>
<dbReference type="InterPro" id="IPR036909">
    <property type="entry name" value="Cyt_c-like_dom_sf"/>
</dbReference>
<protein>
    <submittedName>
        <fullName evidence="11">Cytochrome c</fullName>
    </submittedName>
</protein>
<dbReference type="InterPro" id="IPR051459">
    <property type="entry name" value="Cytochrome_c-type_DH"/>
</dbReference>
<dbReference type="InterPro" id="IPR014353">
    <property type="entry name" value="Membr-bd_ADH_cyt_c"/>
</dbReference>
<keyword evidence="2" id="KW-1003">Cell membrane</keyword>
<dbReference type="Proteomes" id="UP001206572">
    <property type="component" value="Unassembled WGS sequence"/>
</dbReference>
<evidence type="ECO:0000256" key="6">
    <source>
        <dbReference type="ARBA" id="ARBA00022737"/>
    </source>
</evidence>
<evidence type="ECO:0000256" key="8">
    <source>
        <dbReference type="ARBA" id="ARBA00023136"/>
    </source>
</evidence>
<evidence type="ECO:0000256" key="7">
    <source>
        <dbReference type="ARBA" id="ARBA00023004"/>
    </source>
</evidence>
<organism evidence="11 12">
    <name type="scientific">Massilia agri</name>
    <dbReference type="NCBI Taxonomy" id="1886785"/>
    <lineage>
        <taxon>Bacteria</taxon>
        <taxon>Pseudomonadati</taxon>
        <taxon>Pseudomonadota</taxon>
        <taxon>Betaproteobacteria</taxon>
        <taxon>Burkholderiales</taxon>
        <taxon>Oxalobacteraceae</taxon>
        <taxon>Telluria group</taxon>
        <taxon>Massilia</taxon>
    </lineage>
</organism>
<dbReference type="EMBL" id="JANUHA010000001">
    <property type="protein sequence ID" value="MCS0595255.1"/>
    <property type="molecule type" value="Genomic_DNA"/>
</dbReference>
<reference evidence="11 12" key="1">
    <citation type="submission" date="2022-08" db="EMBL/GenBank/DDBJ databases">
        <title>Reclassification of Massilia species as members of the genera Telluria, Duganella, Pseudoduganella, Mokoshia gen. nov. and Zemynaea gen. nov. using orthogonal and non-orthogonal genome-based approaches.</title>
        <authorList>
            <person name="Bowman J.P."/>
        </authorList>
    </citation>
    <scope>NUCLEOTIDE SEQUENCE [LARGE SCALE GENOMIC DNA]</scope>
    <source>
        <strain evidence="11 12">JCM 31661</strain>
    </source>
</reference>
<proteinExistence type="predicted"/>
<dbReference type="RefSeq" id="WP_258826326.1">
    <property type="nucleotide sequence ID" value="NZ_JANUHA010000001.1"/>
</dbReference>
<keyword evidence="6" id="KW-0677">Repeat</keyword>
<feature type="domain" description="Cytochrome c" evidence="10">
    <location>
        <begin position="324"/>
        <end position="411"/>
    </location>
</feature>
<comment type="caution">
    <text evidence="11">The sequence shown here is derived from an EMBL/GenBank/DDBJ whole genome shotgun (WGS) entry which is preliminary data.</text>
</comment>
<dbReference type="Gene3D" id="1.10.760.10">
    <property type="entry name" value="Cytochrome c-like domain"/>
    <property type="match status" value="3"/>
</dbReference>
<name>A0ABT2AGF0_9BURK</name>
<sequence>MKKAGGARRYRWWLAGAALVLSALAAWTIMWRPALPERGGSPGSFDADQVRRGANLARLGMCAACHTADVAKPFAGGLALATPFGTVYSTNITPDARTGIGAWTVEAFTRAMRQGVARDGRLLYPAFPYTHYTKLGQGDIDALYAFFMTRPAIDAPARENRMRFPFGFRPLVGFWNLLYLDESPWQADTRQSAQWNRGAYVTHALAHCAACHTPRGLLGGPRLSRQFDGGEAEDWYAPALDAQSPSPLPWTREHLGEYLRTGIAPGHAVAGGPMQDVVVQLGQADPEDVRAIAAYIHGYLAQAPARVLPAPGPLPAPAASEPDARMRLGHETYVMACARCHDAGRASSSGGALQLQQAVALYDPDPRSLIHIVREGITPPDGEPGRFMPGFATILNDEQLTALAAYLRRYGAKAEPWEDLEDSVKKTRTP</sequence>
<evidence type="ECO:0000256" key="9">
    <source>
        <dbReference type="PROSITE-ProRule" id="PRU00433"/>
    </source>
</evidence>
<evidence type="ECO:0000256" key="5">
    <source>
        <dbReference type="ARBA" id="ARBA00022729"/>
    </source>
</evidence>
<feature type="domain" description="Cytochrome c" evidence="10">
    <location>
        <begin position="193"/>
        <end position="300"/>
    </location>
</feature>
<keyword evidence="12" id="KW-1185">Reference proteome</keyword>
<keyword evidence="7 9" id="KW-0408">Iron</keyword>
<dbReference type="PANTHER" id="PTHR35008:SF8">
    <property type="entry name" value="ALCOHOL DEHYDROGENASE CYTOCHROME C SUBUNIT"/>
    <property type="match status" value="1"/>
</dbReference>
<keyword evidence="4 9" id="KW-0479">Metal-binding</keyword>
<evidence type="ECO:0000259" key="10">
    <source>
        <dbReference type="PROSITE" id="PS51007"/>
    </source>
</evidence>
<keyword evidence="8" id="KW-0472">Membrane</keyword>
<dbReference type="Pfam" id="PF13442">
    <property type="entry name" value="Cytochrome_CBB3"/>
    <property type="match status" value="1"/>
</dbReference>
<dbReference type="Pfam" id="PF00034">
    <property type="entry name" value="Cytochrom_C"/>
    <property type="match status" value="1"/>
</dbReference>
<dbReference type="SUPFAM" id="SSF46626">
    <property type="entry name" value="Cytochrome c"/>
    <property type="match status" value="3"/>
</dbReference>
<dbReference type="PIRSF" id="PIRSF000018">
    <property type="entry name" value="Mb_ADH_cyt_c"/>
    <property type="match status" value="1"/>
</dbReference>
<evidence type="ECO:0000256" key="2">
    <source>
        <dbReference type="ARBA" id="ARBA00022475"/>
    </source>
</evidence>
<dbReference type="InterPro" id="IPR009056">
    <property type="entry name" value="Cyt_c-like_dom"/>
</dbReference>
<evidence type="ECO:0000313" key="11">
    <source>
        <dbReference type="EMBL" id="MCS0595255.1"/>
    </source>
</evidence>
<evidence type="ECO:0000256" key="3">
    <source>
        <dbReference type="ARBA" id="ARBA00022617"/>
    </source>
</evidence>
<keyword evidence="5" id="KW-0732">Signal</keyword>
<evidence type="ECO:0000256" key="4">
    <source>
        <dbReference type="ARBA" id="ARBA00022723"/>
    </source>
</evidence>
<dbReference type="PANTHER" id="PTHR35008">
    <property type="entry name" value="BLL4482 PROTEIN-RELATED"/>
    <property type="match status" value="1"/>
</dbReference>